<evidence type="ECO:0000313" key="3">
    <source>
        <dbReference type="Proteomes" id="UP000748025"/>
    </source>
</evidence>
<comment type="caution">
    <text evidence="2">The sequence shown here is derived from an EMBL/GenBank/DDBJ whole genome shotgun (WGS) entry which is preliminary data.</text>
</comment>
<dbReference type="Proteomes" id="UP000748025">
    <property type="component" value="Unassembled WGS sequence"/>
</dbReference>
<sequence>MAAQGSAAREPNHNGTMASQHHVPAAGSTQQNAQHPHASTTSSNGISTSQAQQERNPDHQKDDVTFAHIGAQFTQ</sequence>
<keyword evidence="3" id="KW-1185">Reference proteome</keyword>
<protein>
    <submittedName>
        <fullName evidence="2">Uncharacterized protein</fullName>
    </submittedName>
</protein>
<proteinExistence type="predicted"/>
<dbReference type="AlphaFoldDB" id="A0A9P7N6R8"/>
<accession>A0A9P7N6R8</accession>
<evidence type="ECO:0000256" key="1">
    <source>
        <dbReference type="SAM" id="MobiDB-lite"/>
    </source>
</evidence>
<dbReference type="OrthoDB" id="10555232at2759"/>
<reference evidence="2" key="1">
    <citation type="journal article" date="2020" name="bioRxiv">
        <title>Whole genome comparisons of ergot fungi reveals the divergence and evolution of species within the genus Claviceps are the result of varying mechanisms driving genome evolution and host range expansion.</title>
        <authorList>
            <person name="Wyka S.A."/>
            <person name="Mondo S.J."/>
            <person name="Liu M."/>
            <person name="Dettman J."/>
            <person name="Nalam V."/>
            <person name="Broders K.D."/>
        </authorList>
    </citation>
    <scope>NUCLEOTIDE SEQUENCE</scope>
    <source>
        <strain evidence="2">CCC 602</strain>
    </source>
</reference>
<feature type="region of interest" description="Disordered" evidence="1">
    <location>
        <begin position="1"/>
        <end position="75"/>
    </location>
</feature>
<gene>
    <name evidence="2" type="ORF">E4U43_003485</name>
</gene>
<organism evidence="2 3">
    <name type="scientific">Claviceps pusilla</name>
    <dbReference type="NCBI Taxonomy" id="123648"/>
    <lineage>
        <taxon>Eukaryota</taxon>
        <taxon>Fungi</taxon>
        <taxon>Dikarya</taxon>
        <taxon>Ascomycota</taxon>
        <taxon>Pezizomycotina</taxon>
        <taxon>Sordariomycetes</taxon>
        <taxon>Hypocreomycetidae</taxon>
        <taxon>Hypocreales</taxon>
        <taxon>Clavicipitaceae</taxon>
        <taxon>Claviceps</taxon>
    </lineage>
</organism>
<name>A0A9P7N6R8_9HYPO</name>
<feature type="compositionally biased region" description="Basic and acidic residues" evidence="1">
    <location>
        <begin position="55"/>
        <end position="65"/>
    </location>
</feature>
<feature type="compositionally biased region" description="Polar residues" evidence="1">
    <location>
        <begin position="27"/>
        <end position="54"/>
    </location>
</feature>
<dbReference type="EMBL" id="SRPW01002359">
    <property type="protein sequence ID" value="KAG5993460.1"/>
    <property type="molecule type" value="Genomic_DNA"/>
</dbReference>
<evidence type="ECO:0000313" key="2">
    <source>
        <dbReference type="EMBL" id="KAG5993460.1"/>
    </source>
</evidence>